<sequence length="1018" mass="116142">MSATQKGKKQKGEDLSNEDDAYGAIFEGEFGTLEIGNYIGQGEETETKHLPDAIDFEDEDELADEELPDEEISRPGRSITTGLEDGGLAMSGNTGHDHVNDFMGRDMPGADYDGGNNALFMGMESGQGVYMERNHSFGAYNAAETQQQQQQQEKLQIEQQKLRQQQRLLKEAERKAKEDKSLLRSYFPDFKKGKVLKWNRLLYRRAGKYAWAFENSTTRKNLDPLIPLDLNLRVQPDQKRLFNTKDNVWKSSSSLVPSNSNRRQRRGIVTVTLDEIYPEVHHEEKKDHHTHEISEELLIATDDWDQERIINEGAVSTKNQANLTQYPLKEDDQDWDWDEDDLVDAKLNDNRARLDMNDEQLLLIKETTTRKSESAKANLLPLNEKGLVQKFNISNDVEYNVLRRNHQTKVRATISNLNIDHSQPAIRLQSPYYKVNMPKRDLRHFHRPNFGKSIRPGTNIVFSKLKVRKRKRDKGKEVKESFSSTQDLTVGDTAPVFLLEYTEQTPIVLSKFGMANKLINYYRKMNEQDASRPKLPVGETHVLGVQDKSPFWNFGFVEPGHIVPTLYNNMVRAPVFKHDVSGTDFLLVRSSGNGVSNRFYLRPINHLFAVGQTFPVEEVPGPNSRKVTSMRTTRLRMVVYRILNRTPSQAISIEPIARHFPDQDYGQNRQKIKEFMKYQREGSDKGLWKLKDGEPLLDNENAKKLISPEQVSEVESMNQGLQFQEDSEFFNFDEKLLKLEENLLPWNATKNFVNATQMRAMIQIHGAGDPTGCGEGFSFLKTSMKGGFLKSGNENAKDKSSGGHSYNVAEQQRAYEEEISKTWYTHAKSLSITNPFEEIEDPDEINPTNRHVLTNRSDGKVLRIVRKKRDENGIIQRQTVVIRDPRVIKGYLRSKEKRREANLDVEKLLDEESTAVNNVEDIEMQKKLLQSELASLEKSQQRRAARQVTKSKSDGKVAKSKNTTRRCARCGQVGHIRTKKSCPMYDGTLGSSQGNNIGEDGTPAAPEVPIASPQETSQ</sequence>
<dbReference type="Proteomes" id="UP000005627">
    <property type="component" value="Chromosome 7"/>
</dbReference>
<dbReference type="GO" id="GO:0004402">
    <property type="term" value="F:histone acetyltransferase activity"/>
    <property type="evidence" value="ECO:0007669"/>
    <property type="project" value="EnsemblFungi"/>
</dbReference>
<keyword evidence="2" id="KW-0539">Nucleus</keyword>
<dbReference type="eggNOG" id="KOG0008">
    <property type="taxonomic scope" value="Eukaryota"/>
</dbReference>
<dbReference type="InterPro" id="IPR022591">
    <property type="entry name" value="TAF1_HAT_dom"/>
</dbReference>
<organism evidence="6 7">
    <name type="scientific">Torulaspora delbrueckii</name>
    <name type="common">Yeast</name>
    <name type="synonym">Candida colliculosa</name>
    <dbReference type="NCBI Taxonomy" id="4950"/>
    <lineage>
        <taxon>Eukaryota</taxon>
        <taxon>Fungi</taxon>
        <taxon>Dikarya</taxon>
        <taxon>Ascomycota</taxon>
        <taxon>Saccharomycotina</taxon>
        <taxon>Saccharomycetes</taxon>
        <taxon>Saccharomycetales</taxon>
        <taxon>Saccharomycetaceae</taxon>
        <taxon>Torulaspora</taxon>
    </lineage>
</organism>
<evidence type="ECO:0000259" key="5">
    <source>
        <dbReference type="Pfam" id="PF12157"/>
    </source>
</evidence>
<evidence type="ECO:0000256" key="1">
    <source>
        <dbReference type="ARBA" id="ARBA00004123"/>
    </source>
</evidence>
<dbReference type="KEGG" id="tdl:TDEL_0G00480"/>
<keyword evidence="7" id="KW-1185">Reference proteome</keyword>
<dbReference type="Pfam" id="PF12157">
    <property type="entry name" value="DUF3591"/>
    <property type="match status" value="1"/>
</dbReference>
<dbReference type="AlphaFoldDB" id="G8ZYE0"/>
<dbReference type="GO" id="GO:0005829">
    <property type="term" value="C:cytosol"/>
    <property type="evidence" value="ECO:0007669"/>
    <property type="project" value="EnsemblFungi"/>
</dbReference>
<evidence type="ECO:0000313" key="7">
    <source>
        <dbReference type="Proteomes" id="UP000005627"/>
    </source>
</evidence>
<dbReference type="GO" id="GO:0017025">
    <property type="term" value="F:TBP-class protein binding"/>
    <property type="evidence" value="ECO:0007669"/>
    <property type="project" value="EnsemblFungi"/>
</dbReference>
<dbReference type="EMBL" id="HE616748">
    <property type="protein sequence ID" value="CCE93415.1"/>
    <property type="molecule type" value="Genomic_DNA"/>
</dbReference>
<dbReference type="GeneID" id="11504394"/>
<feature type="coiled-coil region" evidence="3">
    <location>
        <begin position="891"/>
        <end position="939"/>
    </location>
</feature>
<reference evidence="6 7" key="1">
    <citation type="journal article" date="2011" name="Proc. Natl. Acad. Sci. U.S.A.">
        <title>Evolutionary erosion of yeast sex chromosomes by mating-type switching accidents.</title>
        <authorList>
            <person name="Gordon J.L."/>
            <person name="Armisen D."/>
            <person name="Proux-Wera E."/>
            <person name="Oheigeartaigh S.S."/>
            <person name="Byrne K.P."/>
            <person name="Wolfe K.H."/>
        </authorList>
    </citation>
    <scope>NUCLEOTIDE SEQUENCE [LARGE SCALE GENOMIC DNA]</scope>
    <source>
        <strain evidence="7">ATCC 10662 / CBS 1146 / NBRC 0425 / NCYC 2629 / NRRL Y-866</strain>
    </source>
</reference>
<dbReference type="PANTHER" id="PTHR13900:SF0">
    <property type="entry name" value="TRANSCRIPTION INITIATION FACTOR TFIID SUBUNIT 1"/>
    <property type="match status" value="1"/>
</dbReference>
<feature type="region of interest" description="Disordered" evidence="4">
    <location>
        <begin position="943"/>
        <end position="963"/>
    </location>
</feature>
<dbReference type="STRING" id="1076872.G8ZYE0"/>
<name>G8ZYE0_TORDE</name>
<keyword evidence="3" id="KW-0175">Coiled coil</keyword>
<feature type="region of interest" description="Disordered" evidence="4">
    <location>
        <begin position="1"/>
        <end position="20"/>
    </location>
</feature>
<feature type="coiled-coil region" evidence="3">
    <location>
        <begin position="140"/>
        <end position="182"/>
    </location>
</feature>
<dbReference type="HOGENOM" id="CLU_000572_1_0_1"/>
<dbReference type="FunCoup" id="G8ZYE0">
    <property type="interactions" value="487"/>
</dbReference>
<gene>
    <name evidence="6" type="primary">TDEL0G00480</name>
    <name evidence="6" type="ORF">TDEL_0G00480</name>
</gene>
<dbReference type="GO" id="GO:0005669">
    <property type="term" value="C:transcription factor TFIID complex"/>
    <property type="evidence" value="ECO:0007669"/>
    <property type="project" value="EnsemblFungi"/>
</dbReference>
<proteinExistence type="predicted"/>
<evidence type="ECO:0000313" key="6">
    <source>
        <dbReference type="EMBL" id="CCE93415.1"/>
    </source>
</evidence>
<dbReference type="InParanoid" id="G8ZYE0"/>
<dbReference type="GO" id="GO:0060090">
    <property type="term" value="F:molecular adaptor activity"/>
    <property type="evidence" value="ECO:0007669"/>
    <property type="project" value="EnsemblFungi"/>
</dbReference>
<dbReference type="GO" id="GO:0045944">
    <property type="term" value="P:positive regulation of transcription by RNA polymerase II"/>
    <property type="evidence" value="ECO:0007669"/>
    <property type="project" value="EnsemblFungi"/>
</dbReference>
<dbReference type="PANTHER" id="PTHR13900">
    <property type="entry name" value="TRANSCRIPTION INITIATION FACTOR TFIID"/>
    <property type="match status" value="1"/>
</dbReference>
<feature type="region of interest" description="Disordered" evidence="4">
    <location>
        <begin position="981"/>
        <end position="1018"/>
    </location>
</feature>
<dbReference type="RefSeq" id="XP_003682626.1">
    <property type="nucleotide sequence ID" value="XM_003682578.1"/>
</dbReference>
<dbReference type="GO" id="GO:0003682">
    <property type="term" value="F:chromatin binding"/>
    <property type="evidence" value="ECO:0007669"/>
    <property type="project" value="EnsemblFungi"/>
</dbReference>
<feature type="domain" description="Transcription initiation factor TFIID subunit 1 histone acetyltransferase" evidence="5">
    <location>
        <begin position="391"/>
        <end position="830"/>
    </location>
</feature>
<evidence type="ECO:0000256" key="3">
    <source>
        <dbReference type="SAM" id="Coils"/>
    </source>
</evidence>
<dbReference type="GO" id="GO:0051123">
    <property type="term" value="P:RNA polymerase II preinitiation complex assembly"/>
    <property type="evidence" value="ECO:0007669"/>
    <property type="project" value="EnsemblFungi"/>
</dbReference>
<dbReference type="OrthoDB" id="5752at2759"/>
<protein>
    <recommendedName>
        <fullName evidence="5">Transcription initiation factor TFIID subunit 1 histone acetyltransferase domain-containing protein</fullName>
    </recommendedName>
</protein>
<dbReference type="InterPro" id="IPR040240">
    <property type="entry name" value="TAF1"/>
</dbReference>
<dbReference type="GO" id="GO:0016251">
    <property type="term" value="F:RNA polymerase II general transcription initiation factor activity"/>
    <property type="evidence" value="ECO:0007669"/>
    <property type="project" value="InterPro"/>
</dbReference>
<accession>G8ZYE0</accession>
<dbReference type="GO" id="GO:0046982">
    <property type="term" value="F:protein heterodimerization activity"/>
    <property type="evidence" value="ECO:0007669"/>
    <property type="project" value="EnsemblFungi"/>
</dbReference>
<evidence type="ECO:0000256" key="4">
    <source>
        <dbReference type="SAM" id="MobiDB-lite"/>
    </source>
</evidence>
<comment type="subcellular location">
    <subcellularLocation>
        <location evidence="1">Nucleus</location>
    </subcellularLocation>
</comment>
<evidence type="ECO:0000256" key="2">
    <source>
        <dbReference type="ARBA" id="ARBA00023242"/>
    </source>
</evidence>